<dbReference type="EMBL" id="JTDI01000003">
    <property type="protein sequence ID" value="KHK90919.1"/>
    <property type="molecule type" value="Genomic_DNA"/>
</dbReference>
<proteinExistence type="inferred from homology"/>
<dbReference type="Pfam" id="PF13561">
    <property type="entry name" value="adh_short_C2"/>
    <property type="match status" value="1"/>
</dbReference>
<dbReference type="InterPro" id="IPR002347">
    <property type="entry name" value="SDR_fam"/>
</dbReference>
<evidence type="ECO:0000256" key="1">
    <source>
        <dbReference type="ARBA" id="ARBA00006484"/>
    </source>
</evidence>
<dbReference type="RefSeq" id="WP_039281925.1">
    <property type="nucleotide sequence ID" value="NZ_JTDI01000003.1"/>
</dbReference>
<sequence>MTDHKVLLIAGGSGSIGSAIARHALSQGWKVALHGRRQDKVDAAVTGLSYLGPIDGFLADIWDDDAAETLVAEVAEQYGRIDAVVDCTATGPMGITGLFPETSPEVFGDFLNVSVGWIERLAHASYDFLAQQGGTLIGFISDAGIYAAPRQTLIGAARAGTIGFIRNFALEAARDGIRAHVISPSFVEGTESALRMGSERMAKAARRAGLGLPSADDIAPLALFLCGDGAAKITGQVISVNGGLNA</sequence>
<comment type="caution">
    <text evidence="3">The sequence shown here is derived from an EMBL/GenBank/DDBJ whole genome shotgun (WGS) entry which is preliminary data.</text>
</comment>
<dbReference type="PANTHER" id="PTHR43669:SF3">
    <property type="entry name" value="ALCOHOL DEHYDROGENASE, PUTATIVE (AFU_ORTHOLOGUE AFUA_3G03445)-RELATED"/>
    <property type="match status" value="1"/>
</dbReference>
<dbReference type="CDD" id="cd05233">
    <property type="entry name" value="SDR_c"/>
    <property type="match status" value="1"/>
</dbReference>
<dbReference type="OrthoDB" id="286404at2"/>
<dbReference type="Gene3D" id="3.40.50.720">
    <property type="entry name" value="NAD(P)-binding Rossmann-like Domain"/>
    <property type="match status" value="1"/>
</dbReference>
<dbReference type="Proteomes" id="UP000031057">
    <property type="component" value="Unassembled WGS sequence"/>
</dbReference>
<name>A0A0B1ZNS4_9SPHN</name>
<organism evidence="3 4">
    <name type="scientific">Novosphingobium malaysiense</name>
    <dbReference type="NCBI Taxonomy" id="1348853"/>
    <lineage>
        <taxon>Bacteria</taxon>
        <taxon>Pseudomonadati</taxon>
        <taxon>Pseudomonadota</taxon>
        <taxon>Alphaproteobacteria</taxon>
        <taxon>Sphingomonadales</taxon>
        <taxon>Sphingomonadaceae</taxon>
        <taxon>Novosphingobium</taxon>
    </lineage>
</organism>
<evidence type="ECO:0000313" key="4">
    <source>
        <dbReference type="Proteomes" id="UP000031057"/>
    </source>
</evidence>
<dbReference type="STRING" id="1348853.LK12_08165"/>
<dbReference type="GO" id="GO:0016491">
    <property type="term" value="F:oxidoreductase activity"/>
    <property type="evidence" value="ECO:0007669"/>
    <property type="project" value="UniProtKB-KW"/>
</dbReference>
<gene>
    <name evidence="3" type="ORF">LK12_08165</name>
</gene>
<protein>
    <submittedName>
        <fullName evidence="3">Oxidoreductase</fullName>
    </submittedName>
</protein>
<reference evidence="3 4" key="1">
    <citation type="submission" date="2014-10" db="EMBL/GenBank/DDBJ databases">
        <title>Genome sequence of Novosphingobium malaysiense MUSC 273(T).</title>
        <authorList>
            <person name="Lee L.-H."/>
        </authorList>
    </citation>
    <scope>NUCLEOTIDE SEQUENCE [LARGE SCALE GENOMIC DNA]</scope>
    <source>
        <strain evidence="3 4">MUSC 273</strain>
    </source>
</reference>
<dbReference type="InterPro" id="IPR036291">
    <property type="entry name" value="NAD(P)-bd_dom_sf"/>
</dbReference>
<dbReference type="PANTHER" id="PTHR43669">
    <property type="entry name" value="5-KETO-D-GLUCONATE 5-REDUCTASE"/>
    <property type="match status" value="1"/>
</dbReference>
<keyword evidence="2" id="KW-0560">Oxidoreductase</keyword>
<dbReference type="PRINTS" id="PR00081">
    <property type="entry name" value="GDHRDH"/>
</dbReference>
<comment type="similarity">
    <text evidence="1">Belongs to the short-chain dehydrogenases/reductases (SDR) family.</text>
</comment>
<evidence type="ECO:0000313" key="3">
    <source>
        <dbReference type="EMBL" id="KHK90919.1"/>
    </source>
</evidence>
<dbReference type="AlphaFoldDB" id="A0A0B1ZNS4"/>
<accession>A0A0B1ZNS4</accession>
<dbReference type="SUPFAM" id="SSF51735">
    <property type="entry name" value="NAD(P)-binding Rossmann-fold domains"/>
    <property type="match status" value="1"/>
</dbReference>
<evidence type="ECO:0000256" key="2">
    <source>
        <dbReference type="ARBA" id="ARBA00023002"/>
    </source>
</evidence>
<keyword evidence="4" id="KW-1185">Reference proteome</keyword>